<dbReference type="Gene3D" id="2.60.40.1180">
    <property type="entry name" value="Golgi alpha-mannosidase II"/>
    <property type="match status" value="1"/>
</dbReference>
<keyword evidence="4" id="KW-0326">Glycosidase</keyword>
<comment type="similarity">
    <text evidence="1">Belongs to the glycosyl hydrolase 27 family.</text>
</comment>
<keyword evidence="8" id="KW-1185">Reference proteome</keyword>
<accession>A0A7W5AZT2</accession>
<evidence type="ECO:0000313" key="8">
    <source>
        <dbReference type="Proteomes" id="UP000570361"/>
    </source>
</evidence>
<dbReference type="RefSeq" id="WP_183601529.1">
    <property type="nucleotide sequence ID" value="NZ_JACHXK010000008.1"/>
</dbReference>
<dbReference type="InterPro" id="IPR013785">
    <property type="entry name" value="Aldolase_TIM"/>
</dbReference>
<dbReference type="PROSITE" id="PS51175">
    <property type="entry name" value="CBM6"/>
    <property type="match status" value="2"/>
</dbReference>
<protein>
    <recommendedName>
        <fullName evidence="6">CBM6 domain-containing protein</fullName>
    </recommendedName>
</protein>
<dbReference type="GO" id="GO:0004553">
    <property type="term" value="F:hydrolase activity, hydrolyzing O-glycosyl compounds"/>
    <property type="evidence" value="ECO:0007669"/>
    <property type="project" value="InterPro"/>
</dbReference>
<dbReference type="Gene3D" id="3.20.20.70">
    <property type="entry name" value="Aldolase class I"/>
    <property type="match status" value="1"/>
</dbReference>
<dbReference type="AlphaFoldDB" id="A0A7W5AZT2"/>
<dbReference type="PANTHER" id="PTHR11452:SF75">
    <property type="entry name" value="ALPHA-GALACTOSIDASE MEL1"/>
    <property type="match status" value="1"/>
</dbReference>
<dbReference type="EMBL" id="JACHXK010000008">
    <property type="protein sequence ID" value="MBB3111662.1"/>
    <property type="molecule type" value="Genomic_DNA"/>
</dbReference>
<organism evidence="7 8">
    <name type="scientific">Paenibacillus phyllosphaerae</name>
    <dbReference type="NCBI Taxonomy" id="274593"/>
    <lineage>
        <taxon>Bacteria</taxon>
        <taxon>Bacillati</taxon>
        <taxon>Bacillota</taxon>
        <taxon>Bacilli</taxon>
        <taxon>Bacillales</taxon>
        <taxon>Paenibacillaceae</taxon>
        <taxon>Paenibacillus</taxon>
    </lineage>
</organism>
<dbReference type="SUPFAM" id="SSF51445">
    <property type="entry name" value="(Trans)glycosidases"/>
    <property type="match status" value="1"/>
</dbReference>
<name>A0A7W5AZT2_9BACL</name>
<evidence type="ECO:0000256" key="1">
    <source>
        <dbReference type="ARBA" id="ARBA00009743"/>
    </source>
</evidence>
<feature type="domain" description="CBM6" evidence="6">
    <location>
        <begin position="61"/>
        <end position="183"/>
    </location>
</feature>
<reference evidence="7 8" key="1">
    <citation type="submission" date="2020-08" db="EMBL/GenBank/DDBJ databases">
        <title>Genomic Encyclopedia of Type Strains, Phase III (KMG-III): the genomes of soil and plant-associated and newly described type strains.</title>
        <authorList>
            <person name="Whitman W."/>
        </authorList>
    </citation>
    <scope>NUCLEOTIDE SEQUENCE [LARGE SCALE GENOMIC DNA]</scope>
    <source>
        <strain evidence="7 8">CECT 5862</strain>
    </source>
</reference>
<dbReference type="Pfam" id="PF17801">
    <property type="entry name" value="Melibiase_C"/>
    <property type="match status" value="1"/>
</dbReference>
<dbReference type="Gene3D" id="2.60.120.260">
    <property type="entry name" value="Galactose-binding domain-like"/>
    <property type="match status" value="2"/>
</dbReference>
<gene>
    <name evidence="7" type="ORF">FHS18_003730</name>
</gene>
<dbReference type="Proteomes" id="UP000570361">
    <property type="component" value="Unassembled WGS sequence"/>
</dbReference>
<keyword evidence="3" id="KW-0378">Hydrolase</keyword>
<proteinExistence type="inferred from homology"/>
<dbReference type="GO" id="GO:0005975">
    <property type="term" value="P:carbohydrate metabolic process"/>
    <property type="evidence" value="ECO:0007669"/>
    <property type="project" value="InterPro"/>
</dbReference>
<dbReference type="InterPro" id="IPR017853">
    <property type="entry name" value="GH"/>
</dbReference>
<dbReference type="Pfam" id="PF03422">
    <property type="entry name" value="CBM_6"/>
    <property type="match status" value="1"/>
</dbReference>
<feature type="signal peptide" evidence="5">
    <location>
        <begin position="1"/>
        <end position="23"/>
    </location>
</feature>
<dbReference type="InterPro" id="IPR005084">
    <property type="entry name" value="CBM6"/>
</dbReference>
<comment type="caution">
    <text evidence="7">The sequence shown here is derived from an EMBL/GenBank/DDBJ whole genome shotgun (WGS) entry which is preliminary data.</text>
</comment>
<dbReference type="InterPro" id="IPR002241">
    <property type="entry name" value="Glyco_hydro_27"/>
</dbReference>
<evidence type="ECO:0000256" key="4">
    <source>
        <dbReference type="ARBA" id="ARBA00023295"/>
    </source>
</evidence>
<evidence type="ECO:0000256" key="2">
    <source>
        <dbReference type="ARBA" id="ARBA00022729"/>
    </source>
</evidence>
<dbReference type="PANTHER" id="PTHR11452">
    <property type="entry name" value="ALPHA-GALACTOSIDASE/ALPHA-N-ACETYLGALACTOSAMINIDASE"/>
    <property type="match status" value="1"/>
</dbReference>
<evidence type="ECO:0000313" key="7">
    <source>
        <dbReference type="EMBL" id="MBB3111662.1"/>
    </source>
</evidence>
<sequence>MMKKPLTLWLALLLMLSIMTANAGFAEAPAADASTEEASSAQDGITAEPIALQAASEASGTVYEAEAEGSVMTGNASVSDCPPCSGGLKVGGLYQGSSLEMTGIEVAAAGSYYAIIDYISGDPRSAEISVNGGAAKHVEFMKTADWDTLGTQSVMLELAAGMNAITFADGNGYSPDIDRITIVPAAQSYEGEAAGNELSGNASINDCAACSDGKKVGNLYQGAAVRMNGINVPEAGAYEITVYYISGDPRSFSVSVNDGPAQSILFAKTPDWDTVGTQNIQVMLQAGDNSLLFSDGGGYAPDLDKITVAPHAGQVVAGCERAEANAQLPAGKPTASKSFGKISVKQFEHIVQIEQGSYSVQYDTQKGLAAYSWNGQTVAKGVYSKFGDLASSCYSAHTFSMSDVKPLKDGFGSGIKVTFASHEAGKPTLNQIYSFYANKPYFLTRTEAPGDGALSANYFAPVVTNTEGGIDIGLGTLGNGDGRVLSVPYDNDMWVRYQAVPINAADTSYEVTAVYDNTSRNGLIVGSVTHDTWKTGIDFIGEANKLNSLSVYGGASSAKTHDSQPHGTVTGSKLTSPQVFVGYYNDYRTGMEAYGEANAVIAPPLAFGKKVPSGVPVGWNSWGAFGSSLSYQNIIDTSNYYKKQLKSMDNDNVTYINLDSYWDNLNDQQLADVVATIRKNGQKAGIYWGPFVYWGNNMEQPVDGSTYKYGDILLRDHDGNLLPTLDGAYAVDPTHPGAKERMNYFLGKFKRLGFEYIKLDFLTHGALEGDHYDPAVQTGTQAYNAGMKEMNKLIGSSMFISASIAPMFPSQYAHSRRIATDTFGSIGDTEYQLNALTYGWWQNGTIYHYTDPDHMALTRAATLEEARSRVNSAVISGTVFLGSDDVNDPKAQEYMKVLYTNKDVLELATKGKAFRAIEGNTGAQAADAFVSKDKDTYYLAVFNYSKEASNKSISLARAGVEMGKTYKVTELWSGATSKLTGDALTVSLGAAESRLYEFKVQSR</sequence>
<dbReference type="SUPFAM" id="SSF49785">
    <property type="entry name" value="Galactose-binding domain-like"/>
    <property type="match status" value="2"/>
</dbReference>
<keyword evidence="2 5" id="KW-0732">Signal</keyword>
<evidence type="ECO:0000259" key="6">
    <source>
        <dbReference type="PROSITE" id="PS51175"/>
    </source>
</evidence>
<evidence type="ECO:0000256" key="5">
    <source>
        <dbReference type="SAM" id="SignalP"/>
    </source>
</evidence>
<dbReference type="SUPFAM" id="SSF51011">
    <property type="entry name" value="Glycosyl hydrolase domain"/>
    <property type="match status" value="1"/>
</dbReference>
<dbReference type="GO" id="GO:0030246">
    <property type="term" value="F:carbohydrate binding"/>
    <property type="evidence" value="ECO:0007669"/>
    <property type="project" value="InterPro"/>
</dbReference>
<dbReference type="InterPro" id="IPR008979">
    <property type="entry name" value="Galactose-bd-like_sf"/>
</dbReference>
<dbReference type="InterPro" id="IPR013780">
    <property type="entry name" value="Glyco_hydro_b"/>
</dbReference>
<evidence type="ECO:0000256" key="3">
    <source>
        <dbReference type="ARBA" id="ARBA00022801"/>
    </source>
</evidence>
<dbReference type="InterPro" id="IPR041233">
    <property type="entry name" value="Melibiase_C"/>
</dbReference>
<dbReference type="CDD" id="cd04081">
    <property type="entry name" value="CBM35_galactosidase-like"/>
    <property type="match status" value="2"/>
</dbReference>
<feature type="chain" id="PRO_5031528997" description="CBM6 domain-containing protein" evidence="5">
    <location>
        <begin position="24"/>
        <end position="1003"/>
    </location>
</feature>
<feature type="domain" description="CBM6" evidence="6">
    <location>
        <begin position="187"/>
        <end position="309"/>
    </location>
</feature>